<name>A0ABU0AQI6_9BACI</name>
<evidence type="ECO:0000256" key="3">
    <source>
        <dbReference type="PROSITE-ProRule" id="PRU01248"/>
    </source>
</evidence>
<keyword evidence="1 3" id="KW-0238">DNA-binding</keyword>
<dbReference type="Gene3D" id="1.10.150.130">
    <property type="match status" value="1"/>
</dbReference>
<evidence type="ECO:0000256" key="2">
    <source>
        <dbReference type="ARBA" id="ARBA00023172"/>
    </source>
</evidence>
<accession>A0ABU0AQI6</accession>
<dbReference type="InterPro" id="IPR013762">
    <property type="entry name" value="Integrase-like_cat_sf"/>
</dbReference>
<sequence>MPFGYEEHRLSKGISPNTTYVEVKLINKMLSFIDKKHKKSVEPSEILPKDVKEFIEFERKEGIKPSTLNRKIHMIKLWFDYMWRIGKVLNDFMAKYVPDIPEKYFKEEIIINYKDLLVKKNDIINSPSLLLYSKLLFLFYIKGVRLRDLVKITTDNIHFSEYTSEITIHKKNNLKQVLIFQNDEKNIINACIARANERGTPFLMSSKKEGEYVPLQFGSTKEFVNQLKEALGMNFRSEHVRLAYIKYLYEEENKTIEDIRKIMGITIQTAAQSIQESLERIKTVEYNENNII</sequence>
<reference evidence="5 6" key="1">
    <citation type="submission" date="2023-07" db="EMBL/GenBank/DDBJ databases">
        <title>Genomic Encyclopedia of Type Strains, Phase IV (KMG-IV): sequencing the most valuable type-strain genomes for metagenomic binning, comparative biology and taxonomic classification.</title>
        <authorList>
            <person name="Goeker M."/>
        </authorList>
    </citation>
    <scope>NUCLEOTIDE SEQUENCE [LARGE SCALE GENOMIC DNA]</scope>
    <source>
        <strain evidence="5 6">DSM 23494</strain>
    </source>
</reference>
<dbReference type="InterPro" id="IPR044068">
    <property type="entry name" value="CB"/>
</dbReference>
<comment type="caution">
    <text evidence="5">The sequence shown here is derived from an EMBL/GenBank/DDBJ whole genome shotgun (WGS) entry which is preliminary data.</text>
</comment>
<protein>
    <submittedName>
        <fullName evidence="5">Site-specific recombinase XerD</fullName>
    </submittedName>
</protein>
<keyword evidence="2" id="KW-0233">DNA recombination</keyword>
<evidence type="ECO:0000259" key="4">
    <source>
        <dbReference type="PROSITE" id="PS51900"/>
    </source>
</evidence>
<dbReference type="PROSITE" id="PS51900">
    <property type="entry name" value="CB"/>
    <property type="match status" value="1"/>
</dbReference>
<evidence type="ECO:0000313" key="6">
    <source>
        <dbReference type="Proteomes" id="UP001238088"/>
    </source>
</evidence>
<evidence type="ECO:0000313" key="5">
    <source>
        <dbReference type="EMBL" id="MDQ0273512.1"/>
    </source>
</evidence>
<dbReference type="RefSeq" id="WP_307479724.1">
    <property type="nucleotide sequence ID" value="NZ_JAUSUB010000041.1"/>
</dbReference>
<dbReference type="SUPFAM" id="SSF56349">
    <property type="entry name" value="DNA breaking-rejoining enzymes"/>
    <property type="match status" value="1"/>
</dbReference>
<organism evidence="5 6">
    <name type="scientific">Cytobacillus purgationiresistens</name>
    <dbReference type="NCBI Taxonomy" id="863449"/>
    <lineage>
        <taxon>Bacteria</taxon>
        <taxon>Bacillati</taxon>
        <taxon>Bacillota</taxon>
        <taxon>Bacilli</taxon>
        <taxon>Bacillales</taxon>
        <taxon>Bacillaceae</taxon>
        <taxon>Cytobacillus</taxon>
    </lineage>
</organism>
<dbReference type="Gene3D" id="1.10.443.10">
    <property type="entry name" value="Intergrase catalytic core"/>
    <property type="match status" value="1"/>
</dbReference>
<dbReference type="Proteomes" id="UP001238088">
    <property type="component" value="Unassembled WGS sequence"/>
</dbReference>
<proteinExistence type="predicted"/>
<dbReference type="InterPro" id="IPR010998">
    <property type="entry name" value="Integrase_recombinase_N"/>
</dbReference>
<dbReference type="EMBL" id="JAUSUB010000041">
    <property type="protein sequence ID" value="MDQ0273512.1"/>
    <property type="molecule type" value="Genomic_DNA"/>
</dbReference>
<keyword evidence="6" id="KW-1185">Reference proteome</keyword>
<dbReference type="InterPro" id="IPR011010">
    <property type="entry name" value="DNA_brk_join_enz"/>
</dbReference>
<feature type="domain" description="Core-binding (CB)" evidence="4">
    <location>
        <begin position="1"/>
        <end position="83"/>
    </location>
</feature>
<evidence type="ECO:0000256" key="1">
    <source>
        <dbReference type="ARBA" id="ARBA00023125"/>
    </source>
</evidence>
<gene>
    <name evidence="5" type="ORF">J2S17_005444</name>
</gene>